<accession>A0AAD8GP59</accession>
<dbReference type="InterPro" id="IPR027271">
    <property type="entry name" value="Acetolactate_synth/TF_NikR_C"/>
</dbReference>
<dbReference type="Pfam" id="PF10369">
    <property type="entry name" value="ALS_ss_C"/>
    <property type="match status" value="1"/>
</dbReference>
<comment type="caution">
    <text evidence="2">The sequence shown here is derived from an EMBL/GenBank/DDBJ whole genome shotgun (WGS) entry which is preliminary data.</text>
</comment>
<feature type="domain" description="Acetolactate synthase small subunit C-terminal" evidence="1">
    <location>
        <begin position="36"/>
        <end position="69"/>
    </location>
</feature>
<dbReference type="InterPro" id="IPR019455">
    <property type="entry name" value="Acetolactate_synth_ssu_C"/>
</dbReference>
<proteinExistence type="predicted"/>
<gene>
    <name evidence="2" type="ORF">POM88_053902</name>
</gene>
<reference evidence="2" key="2">
    <citation type="submission" date="2023-05" db="EMBL/GenBank/DDBJ databases">
        <authorList>
            <person name="Schelkunov M.I."/>
        </authorList>
    </citation>
    <scope>NUCLEOTIDE SEQUENCE</scope>
    <source>
        <strain evidence="2">Hsosn_3</strain>
        <tissue evidence="2">Leaf</tissue>
    </source>
</reference>
<dbReference type="Proteomes" id="UP001237642">
    <property type="component" value="Unassembled WGS sequence"/>
</dbReference>
<dbReference type="InterPro" id="IPR045865">
    <property type="entry name" value="ACT-like_dom_sf"/>
</dbReference>
<keyword evidence="3" id="KW-1185">Reference proteome</keyword>
<name>A0AAD8GP59_9APIA</name>
<dbReference type="AlphaFoldDB" id="A0AAD8GP59"/>
<protein>
    <recommendedName>
        <fullName evidence="1">Acetolactate synthase small subunit C-terminal domain-containing protein</fullName>
    </recommendedName>
</protein>
<dbReference type="SUPFAM" id="SSF55021">
    <property type="entry name" value="ACT-like"/>
    <property type="match status" value="1"/>
</dbReference>
<evidence type="ECO:0000313" key="3">
    <source>
        <dbReference type="Proteomes" id="UP001237642"/>
    </source>
</evidence>
<organism evidence="2 3">
    <name type="scientific">Heracleum sosnowskyi</name>
    <dbReference type="NCBI Taxonomy" id="360622"/>
    <lineage>
        <taxon>Eukaryota</taxon>
        <taxon>Viridiplantae</taxon>
        <taxon>Streptophyta</taxon>
        <taxon>Embryophyta</taxon>
        <taxon>Tracheophyta</taxon>
        <taxon>Spermatophyta</taxon>
        <taxon>Magnoliopsida</taxon>
        <taxon>eudicotyledons</taxon>
        <taxon>Gunneridae</taxon>
        <taxon>Pentapetalae</taxon>
        <taxon>asterids</taxon>
        <taxon>campanulids</taxon>
        <taxon>Apiales</taxon>
        <taxon>Apiaceae</taxon>
        <taxon>Apioideae</taxon>
        <taxon>apioid superclade</taxon>
        <taxon>Tordylieae</taxon>
        <taxon>Tordyliinae</taxon>
        <taxon>Heracleum</taxon>
    </lineage>
</organism>
<reference evidence="2" key="1">
    <citation type="submission" date="2023-02" db="EMBL/GenBank/DDBJ databases">
        <title>Genome of toxic invasive species Heracleum sosnowskyi carries increased number of genes despite the absence of recent whole-genome duplications.</title>
        <authorList>
            <person name="Schelkunov M."/>
            <person name="Shtratnikova V."/>
            <person name="Makarenko M."/>
            <person name="Klepikova A."/>
            <person name="Omelchenko D."/>
            <person name="Novikova G."/>
            <person name="Obukhova E."/>
            <person name="Bogdanov V."/>
            <person name="Penin A."/>
            <person name="Logacheva M."/>
        </authorList>
    </citation>
    <scope>NUCLEOTIDE SEQUENCE</scope>
    <source>
        <strain evidence="2">Hsosn_3</strain>
        <tissue evidence="2">Leaf</tissue>
    </source>
</reference>
<evidence type="ECO:0000259" key="1">
    <source>
        <dbReference type="Pfam" id="PF10369"/>
    </source>
</evidence>
<dbReference type="EMBL" id="JAUIZM010000022">
    <property type="protein sequence ID" value="KAK1351897.1"/>
    <property type="molecule type" value="Genomic_DNA"/>
</dbReference>
<dbReference type="Gene3D" id="3.30.70.1150">
    <property type="entry name" value="ACT-like. Chain A, domain 2"/>
    <property type="match status" value="1"/>
</dbReference>
<evidence type="ECO:0000313" key="2">
    <source>
        <dbReference type="EMBL" id="KAK1351897.1"/>
    </source>
</evidence>
<sequence>MGTYRRQLQGNRRLDNGEVGYTIVLVYKGKIDKTGQLTGDLHKMVALQRLLEPYGICEVARTGRVALIRESGVDSKKKFWKEETKQTVRLCFAVSDNLNGTYVGEVLKLIRLICSINFEDPG</sequence>